<dbReference type="RefSeq" id="WP_023273660.1">
    <property type="nucleotide sequence ID" value="NZ_KI530735.1"/>
</dbReference>
<dbReference type="InterPro" id="IPR010982">
    <property type="entry name" value="Lambda_DNA-bd_dom_sf"/>
</dbReference>
<dbReference type="Gene3D" id="3.40.50.2300">
    <property type="match status" value="2"/>
</dbReference>
<gene>
    <name evidence="5" type="ORF">P256_02042</name>
</gene>
<comment type="caution">
    <text evidence="5">The sequence shown here is derived from an EMBL/GenBank/DDBJ whole genome shotgun (WGS) entry which is preliminary data.</text>
</comment>
<protein>
    <recommendedName>
        <fullName evidence="4">HTH lacI-type domain-containing protein</fullName>
    </recommendedName>
</protein>
<dbReference type="SUPFAM" id="SSF47413">
    <property type="entry name" value="lambda repressor-like DNA-binding domains"/>
    <property type="match status" value="1"/>
</dbReference>
<evidence type="ECO:0000259" key="4">
    <source>
        <dbReference type="PROSITE" id="PS50932"/>
    </source>
</evidence>
<evidence type="ECO:0000256" key="3">
    <source>
        <dbReference type="ARBA" id="ARBA00023163"/>
    </source>
</evidence>
<name>V2T6N2_9GAMM</name>
<keyword evidence="3" id="KW-0804">Transcription</keyword>
<dbReference type="PANTHER" id="PTHR30146">
    <property type="entry name" value="LACI-RELATED TRANSCRIPTIONAL REPRESSOR"/>
    <property type="match status" value="1"/>
</dbReference>
<dbReference type="SUPFAM" id="SSF53822">
    <property type="entry name" value="Periplasmic binding protein-like I"/>
    <property type="match status" value="1"/>
</dbReference>
<dbReference type="eggNOG" id="COG1609">
    <property type="taxonomic scope" value="Bacteria"/>
</dbReference>
<dbReference type="Pfam" id="PF00356">
    <property type="entry name" value="LacI"/>
    <property type="match status" value="1"/>
</dbReference>
<dbReference type="PATRIC" id="fig|1392540.3.peg.1970"/>
<dbReference type="InterPro" id="IPR028082">
    <property type="entry name" value="Peripla_BP_I"/>
</dbReference>
<dbReference type="GO" id="GO:0000976">
    <property type="term" value="F:transcription cis-regulatory region binding"/>
    <property type="evidence" value="ECO:0007669"/>
    <property type="project" value="TreeGrafter"/>
</dbReference>
<accession>V2T6N2</accession>
<evidence type="ECO:0000256" key="1">
    <source>
        <dbReference type="ARBA" id="ARBA00023015"/>
    </source>
</evidence>
<sequence>MADLLSVAKLAGVSRATAARAFSTPELVKIETREKIFKAATELDFRPNYIARQLRTQTTKIIGVMLPTLTNPIFSEQFEAMEKMARENGYALMVATTEYSVKAELEVLENMLRQRVDGLILTVADAKDSECLRILENESIPTVLTHNPTHENNPITSISVDNYAGMYKATEKLIEYGHQNIAMITGPFLQSDRSVLRYQGYVDAMRKANLNALPVIELPHHTQVDPHALVPCLMQQGNPISAFLCSNDLLALNTIGSLQRLGYHVPQQVSVVGFDGIGLGNIVYPSLSSVVQPCKALGEVAIQTLLKIIAEETVSSQVLPTHLHLGESIASPSSTHSI</sequence>
<dbReference type="STRING" id="1392540.P256_02042"/>
<dbReference type="PROSITE" id="PS50932">
    <property type="entry name" value="HTH_LACI_2"/>
    <property type="match status" value="1"/>
</dbReference>
<dbReference type="OrthoDB" id="5621819at2"/>
<dbReference type="Gene3D" id="1.10.260.40">
    <property type="entry name" value="lambda repressor-like DNA-binding domains"/>
    <property type="match status" value="1"/>
</dbReference>
<dbReference type="HOGENOM" id="CLU_037628_6_0_6"/>
<dbReference type="AlphaFoldDB" id="V2T6N2"/>
<evidence type="ECO:0000313" key="6">
    <source>
        <dbReference type="Proteomes" id="UP000023785"/>
    </source>
</evidence>
<dbReference type="InterPro" id="IPR000843">
    <property type="entry name" value="HTH_LacI"/>
</dbReference>
<organism evidence="5 6">
    <name type="scientific">Acinetobacter nectaris CIP 110549</name>
    <dbReference type="NCBI Taxonomy" id="1392540"/>
    <lineage>
        <taxon>Bacteria</taxon>
        <taxon>Pseudomonadati</taxon>
        <taxon>Pseudomonadota</taxon>
        <taxon>Gammaproteobacteria</taxon>
        <taxon>Moraxellales</taxon>
        <taxon>Moraxellaceae</taxon>
        <taxon>Acinetobacter</taxon>
    </lineage>
</organism>
<dbReference type="EMBL" id="AYER01000008">
    <property type="protein sequence ID" value="ESK38118.1"/>
    <property type="molecule type" value="Genomic_DNA"/>
</dbReference>
<reference evidence="5 6" key="1">
    <citation type="submission" date="2013-10" db="EMBL/GenBank/DDBJ databases">
        <title>The Genome Sequence of Acinetobacter nectaris CIP 110549.</title>
        <authorList>
            <consortium name="The Broad Institute Genomics Platform"/>
            <consortium name="The Broad Institute Genome Sequencing Center for Infectious Disease"/>
            <person name="Cerqueira G."/>
            <person name="Feldgarden M."/>
            <person name="Courvalin P."/>
            <person name="Grillot-Courvalin C."/>
            <person name="Clermont D."/>
            <person name="Rocha E."/>
            <person name="Yoon E.-J."/>
            <person name="Nemec A."/>
            <person name="Young S.K."/>
            <person name="Zeng Q."/>
            <person name="Gargeya S."/>
            <person name="Fitzgerald M."/>
            <person name="Abouelleil A."/>
            <person name="Alvarado L."/>
            <person name="Berlin A.M."/>
            <person name="Chapman S.B."/>
            <person name="Gainer-Dewar J."/>
            <person name="Goldberg J."/>
            <person name="Gnerre S."/>
            <person name="Griggs A."/>
            <person name="Gujja S."/>
            <person name="Hansen M."/>
            <person name="Howarth C."/>
            <person name="Imamovic A."/>
            <person name="Ireland A."/>
            <person name="Larimer J."/>
            <person name="McCowan C."/>
            <person name="Murphy C."/>
            <person name="Pearson M."/>
            <person name="Poon T.W."/>
            <person name="Priest M."/>
            <person name="Roberts A."/>
            <person name="Saif S."/>
            <person name="Shea T."/>
            <person name="Sykes S."/>
            <person name="Wortman J."/>
            <person name="Nusbaum C."/>
            <person name="Birren B."/>
        </authorList>
    </citation>
    <scope>NUCLEOTIDE SEQUENCE [LARGE SCALE GENOMIC DNA]</scope>
    <source>
        <strain evidence="5 6">CIP 110549</strain>
    </source>
</reference>
<keyword evidence="1" id="KW-0805">Transcription regulation</keyword>
<feature type="domain" description="HTH lacI-type" evidence="4">
    <location>
        <begin position="1"/>
        <end position="56"/>
    </location>
</feature>
<evidence type="ECO:0000256" key="2">
    <source>
        <dbReference type="ARBA" id="ARBA00023125"/>
    </source>
</evidence>
<keyword evidence="2" id="KW-0238">DNA-binding</keyword>
<proteinExistence type="predicted"/>
<dbReference type="Pfam" id="PF13377">
    <property type="entry name" value="Peripla_BP_3"/>
    <property type="match status" value="1"/>
</dbReference>
<evidence type="ECO:0000313" key="5">
    <source>
        <dbReference type="EMBL" id="ESK38118.1"/>
    </source>
</evidence>
<keyword evidence="6" id="KW-1185">Reference proteome</keyword>
<dbReference type="PANTHER" id="PTHR30146:SF109">
    <property type="entry name" value="HTH-TYPE TRANSCRIPTIONAL REGULATOR GALS"/>
    <property type="match status" value="1"/>
</dbReference>
<dbReference type="Proteomes" id="UP000023785">
    <property type="component" value="Unassembled WGS sequence"/>
</dbReference>
<dbReference type="InterPro" id="IPR046335">
    <property type="entry name" value="LacI/GalR-like_sensor"/>
</dbReference>
<dbReference type="CDD" id="cd01392">
    <property type="entry name" value="HTH_LacI"/>
    <property type="match status" value="1"/>
</dbReference>
<dbReference type="GO" id="GO:0003700">
    <property type="term" value="F:DNA-binding transcription factor activity"/>
    <property type="evidence" value="ECO:0007669"/>
    <property type="project" value="TreeGrafter"/>
</dbReference>
<dbReference type="SMART" id="SM00354">
    <property type="entry name" value="HTH_LACI"/>
    <property type="match status" value="1"/>
</dbReference>